<feature type="region of interest" description="Disordered" evidence="1">
    <location>
        <begin position="73"/>
        <end position="94"/>
    </location>
</feature>
<dbReference type="AlphaFoldDB" id="A0AAD5RF64"/>
<dbReference type="Proteomes" id="UP001196413">
    <property type="component" value="Unassembled WGS sequence"/>
</dbReference>
<protein>
    <submittedName>
        <fullName evidence="2">Uncharacterized protein</fullName>
    </submittedName>
</protein>
<feature type="region of interest" description="Disordered" evidence="1">
    <location>
        <begin position="1"/>
        <end position="31"/>
    </location>
</feature>
<keyword evidence="3" id="KW-1185">Reference proteome</keyword>
<reference evidence="2" key="1">
    <citation type="submission" date="2021-06" db="EMBL/GenBank/DDBJ databases">
        <title>Parelaphostrongylus tenuis whole genome reference sequence.</title>
        <authorList>
            <person name="Garwood T.J."/>
            <person name="Larsen P.A."/>
            <person name="Fountain-Jones N.M."/>
            <person name="Garbe J.R."/>
            <person name="Macchietto M.G."/>
            <person name="Kania S.A."/>
            <person name="Gerhold R.W."/>
            <person name="Richards J.E."/>
            <person name="Wolf T.M."/>
        </authorList>
    </citation>
    <scope>NUCLEOTIDE SEQUENCE</scope>
    <source>
        <strain evidence="2">MNPRO001-30</strain>
        <tissue evidence="2">Meninges</tissue>
    </source>
</reference>
<gene>
    <name evidence="2" type="ORF">KIN20_038330</name>
</gene>
<sequence>MKQLIEGGVSESSDVETEADEVGTSPSSANDNAVNLSRENFISSGFLGKGGTWVPPCLSVKPVFEALIPKKFKRSSENPEEDADPGVDSSSGNLIDMQNFESQAGVERVSHHFLGHMPILALPWFLFCYHSLCDTRYRFCHQPSINGFALASAYWH</sequence>
<organism evidence="2 3">
    <name type="scientific">Parelaphostrongylus tenuis</name>
    <name type="common">Meningeal worm</name>
    <dbReference type="NCBI Taxonomy" id="148309"/>
    <lineage>
        <taxon>Eukaryota</taxon>
        <taxon>Metazoa</taxon>
        <taxon>Ecdysozoa</taxon>
        <taxon>Nematoda</taxon>
        <taxon>Chromadorea</taxon>
        <taxon>Rhabditida</taxon>
        <taxon>Rhabditina</taxon>
        <taxon>Rhabditomorpha</taxon>
        <taxon>Strongyloidea</taxon>
        <taxon>Metastrongylidae</taxon>
        <taxon>Parelaphostrongylus</taxon>
    </lineage>
</organism>
<name>A0AAD5RF64_PARTN</name>
<dbReference type="EMBL" id="JAHQIW010007506">
    <property type="protein sequence ID" value="KAJ1375087.1"/>
    <property type="molecule type" value="Genomic_DNA"/>
</dbReference>
<comment type="caution">
    <text evidence="2">The sequence shown here is derived from an EMBL/GenBank/DDBJ whole genome shotgun (WGS) entry which is preliminary data.</text>
</comment>
<accession>A0AAD5RF64</accession>
<evidence type="ECO:0000313" key="3">
    <source>
        <dbReference type="Proteomes" id="UP001196413"/>
    </source>
</evidence>
<evidence type="ECO:0000313" key="2">
    <source>
        <dbReference type="EMBL" id="KAJ1375087.1"/>
    </source>
</evidence>
<evidence type="ECO:0000256" key="1">
    <source>
        <dbReference type="SAM" id="MobiDB-lite"/>
    </source>
</evidence>
<proteinExistence type="predicted"/>